<name>A0AA35WIQ2_GEOBA</name>
<dbReference type="InterPro" id="IPR032465">
    <property type="entry name" value="ACMSD"/>
</dbReference>
<dbReference type="GO" id="GO:0005829">
    <property type="term" value="C:cytosol"/>
    <property type="evidence" value="ECO:0007669"/>
    <property type="project" value="UniProtKB-UniRule"/>
</dbReference>
<gene>
    <name evidence="4" type="ORF">GBAR_LOCUS9468</name>
</gene>
<feature type="non-terminal residue" evidence="4">
    <location>
        <position position="1"/>
    </location>
</feature>
<dbReference type="GO" id="GO:0001760">
    <property type="term" value="F:aminocarboxymuconate-semialdehyde decarboxylase activity"/>
    <property type="evidence" value="ECO:0007669"/>
    <property type="project" value="UniProtKB-UniRule"/>
</dbReference>
<dbReference type="Gene3D" id="3.20.20.140">
    <property type="entry name" value="Metal-dependent hydrolases"/>
    <property type="match status" value="1"/>
</dbReference>
<evidence type="ECO:0000259" key="3">
    <source>
        <dbReference type="Pfam" id="PF04909"/>
    </source>
</evidence>
<comment type="caution">
    <text evidence="4">The sequence shown here is derived from an EMBL/GenBank/DDBJ whole genome shotgun (WGS) entry which is preliminary data.</text>
</comment>
<evidence type="ECO:0000313" key="4">
    <source>
        <dbReference type="EMBL" id="CAI8015252.1"/>
    </source>
</evidence>
<keyword evidence="2" id="KW-0210">Decarboxylase</keyword>
<dbReference type="PANTHER" id="PTHR21240">
    <property type="entry name" value="2-AMINO-3-CARBOXYLMUCONATE-6-SEMIALDEHYDE DECARBOXYLASE"/>
    <property type="match status" value="1"/>
</dbReference>
<dbReference type="InterPro" id="IPR006680">
    <property type="entry name" value="Amidohydro-rel"/>
</dbReference>
<protein>
    <recommendedName>
        <fullName evidence="2">2-amino-3-carboxymuconate-6-semialdehyde decarboxylase</fullName>
        <ecNumber evidence="2">4.1.1.45</ecNumber>
    </recommendedName>
    <alternativeName>
        <fullName evidence="2">Picolinate carboxylase</fullName>
    </alternativeName>
</protein>
<evidence type="ECO:0000256" key="2">
    <source>
        <dbReference type="RuleBase" id="RU366045"/>
    </source>
</evidence>
<dbReference type="AlphaFoldDB" id="A0AA35WIQ2"/>
<comment type="similarity">
    <text evidence="2">Belongs to the metallo-dependent hydrolases superfamily.</text>
</comment>
<sequence>VLVIIDAHAHYTTAPAKLQSFRARQIINQGRPSPAKLNISDEELEQSMGSQFKRMADTGIDRLLFSPQASAMGHHFGSELVSRYWSEACNDLIGRIAKLWPDKVSPVCQLPQSPGVSPKIWVEELERRVKEQGFIACNINPDLCSGREPWTPSLGDEWWYPLWEKMVELDIPGTIHASASLNPAFHMTSSYYIGQHHNGAVELLSSRVFQDFPQLKIVIPHGGGAVPYQWNRHRGMHVMEGLEPFEEAARRVYWDMAIYDAEGMELLIKRVGSDRVLFATEMFGAVNATDPQTGRNFEEVVPIFASVPGLSDEDRYNITEGNAKRLYGLP</sequence>
<accession>A0AA35WIQ2</accession>
<proteinExistence type="inferred from homology"/>
<dbReference type="GO" id="GO:1904985">
    <property type="term" value="P:negative regulation of quinolinate biosynthetic process"/>
    <property type="evidence" value="ECO:0007669"/>
    <property type="project" value="UniProtKB-UniRule"/>
</dbReference>
<dbReference type="SUPFAM" id="SSF51556">
    <property type="entry name" value="Metallo-dependent hydrolases"/>
    <property type="match status" value="1"/>
</dbReference>
<dbReference type="Pfam" id="PF04909">
    <property type="entry name" value="Amidohydro_2"/>
    <property type="match status" value="1"/>
</dbReference>
<organism evidence="4 5">
    <name type="scientific">Geodia barretti</name>
    <name type="common">Barrett's horny sponge</name>
    <dbReference type="NCBI Taxonomy" id="519541"/>
    <lineage>
        <taxon>Eukaryota</taxon>
        <taxon>Metazoa</taxon>
        <taxon>Porifera</taxon>
        <taxon>Demospongiae</taxon>
        <taxon>Heteroscleromorpha</taxon>
        <taxon>Tetractinellida</taxon>
        <taxon>Astrophorina</taxon>
        <taxon>Geodiidae</taxon>
        <taxon>Geodia</taxon>
    </lineage>
</organism>
<evidence type="ECO:0000256" key="1">
    <source>
        <dbReference type="ARBA" id="ARBA00023239"/>
    </source>
</evidence>
<comment type="catalytic activity">
    <reaction evidence="2">
        <text>2-amino-3-carboxymuconate 6-semialdehyde + H(+) = 2-aminomuconate 6-semialdehyde + CO2</text>
        <dbReference type="Rhea" id="RHEA:16557"/>
        <dbReference type="ChEBI" id="CHEBI:15378"/>
        <dbReference type="ChEBI" id="CHEBI:16526"/>
        <dbReference type="ChEBI" id="CHEBI:77634"/>
        <dbReference type="ChEBI" id="CHEBI:77803"/>
        <dbReference type="EC" id="4.1.1.45"/>
    </reaction>
</comment>
<dbReference type="GO" id="GO:0019748">
    <property type="term" value="P:secondary metabolic process"/>
    <property type="evidence" value="ECO:0007669"/>
    <property type="project" value="TreeGrafter"/>
</dbReference>
<dbReference type="EMBL" id="CASHTH010001432">
    <property type="protein sequence ID" value="CAI8015252.1"/>
    <property type="molecule type" value="Genomic_DNA"/>
</dbReference>
<dbReference type="GO" id="GO:0016787">
    <property type="term" value="F:hydrolase activity"/>
    <property type="evidence" value="ECO:0007669"/>
    <property type="project" value="InterPro"/>
</dbReference>
<feature type="domain" description="Amidohydrolase-related" evidence="3">
    <location>
        <begin position="5"/>
        <end position="329"/>
    </location>
</feature>
<dbReference type="Proteomes" id="UP001174909">
    <property type="component" value="Unassembled WGS sequence"/>
</dbReference>
<keyword evidence="5" id="KW-1185">Reference proteome</keyword>
<reference evidence="4" key="1">
    <citation type="submission" date="2023-03" db="EMBL/GenBank/DDBJ databases">
        <authorList>
            <person name="Steffen K."/>
            <person name="Cardenas P."/>
        </authorList>
    </citation>
    <scope>NUCLEOTIDE SEQUENCE</scope>
</reference>
<comment type="subunit">
    <text evidence="2">Monomer.</text>
</comment>
<dbReference type="EC" id="4.1.1.45" evidence="2"/>
<dbReference type="InterPro" id="IPR032466">
    <property type="entry name" value="Metal_Hydrolase"/>
</dbReference>
<keyword evidence="1 2" id="KW-0456">Lyase</keyword>
<evidence type="ECO:0000313" key="5">
    <source>
        <dbReference type="Proteomes" id="UP001174909"/>
    </source>
</evidence>
<comment type="pathway">
    <text evidence="2">Secondary metabolite metabolism; quinolate metabolism.</text>
</comment>
<comment type="function">
    <text evidence="2">Converts alpha-amino-beta-carboxymuconate-epsilon-semialdehyde (ACMS) to alpha-aminomuconate semialdehyde (AMS).</text>
</comment>
<dbReference type="PANTHER" id="PTHR21240:SF28">
    <property type="entry name" value="ISO-OROTATE DECARBOXYLASE (EUROFUNG)"/>
    <property type="match status" value="1"/>
</dbReference>